<keyword evidence="3" id="KW-1185">Reference proteome</keyword>
<organism evidence="2 3">
    <name type="scientific">Kutzneria kofuensis</name>
    <dbReference type="NCBI Taxonomy" id="103725"/>
    <lineage>
        <taxon>Bacteria</taxon>
        <taxon>Bacillati</taxon>
        <taxon>Actinomycetota</taxon>
        <taxon>Actinomycetes</taxon>
        <taxon>Pseudonocardiales</taxon>
        <taxon>Pseudonocardiaceae</taxon>
        <taxon>Kutzneria</taxon>
    </lineage>
</organism>
<evidence type="ECO:0000313" key="2">
    <source>
        <dbReference type="EMBL" id="MBB5893119.1"/>
    </source>
</evidence>
<name>A0A7W9KJQ4_9PSEU</name>
<dbReference type="Proteomes" id="UP000585638">
    <property type="component" value="Unassembled WGS sequence"/>
</dbReference>
<protein>
    <submittedName>
        <fullName evidence="2">Uncharacterized protein (UPF0548 family)</fullName>
    </submittedName>
</protein>
<dbReference type="EMBL" id="JACHIR010000001">
    <property type="protein sequence ID" value="MBB5893119.1"/>
    <property type="molecule type" value="Genomic_DNA"/>
</dbReference>
<evidence type="ECO:0000259" key="1">
    <source>
        <dbReference type="Pfam" id="PF09348"/>
    </source>
</evidence>
<dbReference type="PANTHER" id="PTHR34202">
    <property type="entry name" value="UPF0548 PROTEIN"/>
    <property type="match status" value="1"/>
</dbReference>
<accession>A0A7W9KJQ4</accession>
<dbReference type="AlphaFoldDB" id="A0A7W9KJQ4"/>
<gene>
    <name evidence="2" type="ORF">BJ998_004315</name>
</gene>
<evidence type="ECO:0000313" key="3">
    <source>
        <dbReference type="Proteomes" id="UP000585638"/>
    </source>
</evidence>
<reference evidence="2 3" key="1">
    <citation type="submission" date="2020-08" db="EMBL/GenBank/DDBJ databases">
        <title>Sequencing the genomes of 1000 actinobacteria strains.</title>
        <authorList>
            <person name="Klenk H.-P."/>
        </authorList>
    </citation>
    <scope>NUCLEOTIDE SEQUENCE [LARGE SCALE GENOMIC DNA]</scope>
    <source>
        <strain evidence="2 3">DSM 43851</strain>
    </source>
</reference>
<sequence>MTVQLLPAARADALKSAPFTYAEVGATAGELPAGYRTISRRVRLSTGFDEAVDRLFGWQVQEASGFRVLASSARVESGSVVELRLGPIKVPCRVVYVVDEPTRQGFAYGTLPGHPERGEEAFVLDRNDDGTVSFTVTAFSRHATLLTKLGGPFGRLAQNLVTERYLGALR</sequence>
<dbReference type="Pfam" id="PF09348">
    <property type="entry name" value="DUF1990"/>
    <property type="match status" value="1"/>
</dbReference>
<dbReference type="InterPro" id="IPR014457">
    <property type="entry name" value="UCP010260"/>
</dbReference>
<proteinExistence type="predicted"/>
<dbReference type="PANTHER" id="PTHR34202:SF1">
    <property type="entry name" value="UPF0548 PROTEIN"/>
    <property type="match status" value="1"/>
</dbReference>
<dbReference type="RefSeq" id="WP_312890261.1">
    <property type="nucleotide sequence ID" value="NZ_BAAAWY010000022.1"/>
</dbReference>
<dbReference type="PIRSF" id="PIRSF010260">
    <property type="entry name" value="UCP010260"/>
    <property type="match status" value="1"/>
</dbReference>
<dbReference type="InterPro" id="IPR018960">
    <property type="entry name" value="DUF1990"/>
</dbReference>
<comment type="caution">
    <text evidence="2">The sequence shown here is derived from an EMBL/GenBank/DDBJ whole genome shotgun (WGS) entry which is preliminary data.</text>
</comment>
<feature type="domain" description="DUF1990" evidence="1">
    <location>
        <begin position="20"/>
        <end position="167"/>
    </location>
</feature>